<organism evidence="2 3">
    <name type="scientific">Simiduia aestuariiviva</name>
    <dbReference type="NCBI Taxonomy" id="1510459"/>
    <lineage>
        <taxon>Bacteria</taxon>
        <taxon>Pseudomonadati</taxon>
        <taxon>Pseudomonadota</taxon>
        <taxon>Gammaproteobacteria</taxon>
        <taxon>Cellvibrionales</taxon>
        <taxon>Cellvibrionaceae</taxon>
        <taxon>Simiduia</taxon>
    </lineage>
</organism>
<dbReference type="RefSeq" id="WP_183907592.1">
    <property type="nucleotide sequence ID" value="NZ_JACHXZ010000001.1"/>
</dbReference>
<comment type="caution">
    <text evidence="2">The sequence shown here is derived from an EMBL/GenBank/DDBJ whole genome shotgun (WGS) entry which is preliminary data.</text>
</comment>
<dbReference type="SUPFAM" id="SSF52091">
    <property type="entry name" value="SpoIIaa-like"/>
    <property type="match status" value="1"/>
</dbReference>
<dbReference type="AlphaFoldDB" id="A0A839UKM1"/>
<name>A0A839UKM1_9GAMM</name>
<sequence length="116" mass="12887">MSTDHQQDRLIGGGASSRASLGERRTLCISVSGRFGLDAHQAFRDAYQPFLMRARRCEIDLHDCEGIDSAGLAQLLILRDLIGLEQSQFLLKGCSADVCRLLGYANFDRLFTVIPR</sequence>
<feature type="domain" description="MlaB-like STAS" evidence="1">
    <location>
        <begin position="29"/>
        <end position="107"/>
    </location>
</feature>
<evidence type="ECO:0000313" key="3">
    <source>
        <dbReference type="Proteomes" id="UP000559987"/>
    </source>
</evidence>
<dbReference type="InterPro" id="IPR036513">
    <property type="entry name" value="STAS_dom_sf"/>
</dbReference>
<dbReference type="CDD" id="cd07043">
    <property type="entry name" value="STAS_anti-anti-sigma_factors"/>
    <property type="match status" value="1"/>
</dbReference>
<gene>
    <name evidence="2" type="ORF">FHS30_000305</name>
</gene>
<reference evidence="2 3" key="1">
    <citation type="submission" date="2020-08" db="EMBL/GenBank/DDBJ databases">
        <title>Genomic Encyclopedia of Type Strains, Phase III (KMG-III): the genomes of soil and plant-associated and newly described type strains.</title>
        <authorList>
            <person name="Whitman W."/>
        </authorList>
    </citation>
    <scope>NUCLEOTIDE SEQUENCE [LARGE SCALE GENOMIC DNA]</scope>
    <source>
        <strain evidence="2 3">CECT 8571</strain>
    </source>
</reference>
<dbReference type="EMBL" id="JACHXZ010000001">
    <property type="protein sequence ID" value="MBB3167129.1"/>
    <property type="molecule type" value="Genomic_DNA"/>
</dbReference>
<accession>A0A839UKM1</accession>
<evidence type="ECO:0000259" key="1">
    <source>
        <dbReference type="Pfam" id="PF13466"/>
    </source>
</evidence>
<protein>
    <submittedName>
        <fullName evidence="2">Anti-anti-sigma factor</fullName>
    </submittedName>
</protein>
<dbReference type="Gene3D" id="3.30.750.24">
    <property type="entry name" value="STAS domain"/>
    <property type="match status" value="1"/>
</dbReference>
<dbReference type="Proteomes" id="UP000559987">
    <property type="component" value="Unassembled WGS sequence"/>
</dbReference>
<proteinExistence type="predicted"/>
<keyword evidence="3" id="KW-1185">Reference proteome</keyword>
<dbReference type="InterPro" id="IPR058548">
    <property type="entry name" value="MlaB-like_STAS"/>
</dbReference>
<dbReference type="Pfam" id="PF13466">
    <property type="entry name" value="STAS_2"/>
    <property type="match status" value="1"/>
</dbReference>
<evidence type="ECO:0000313" key="2">
    <source>
        <dbReference type="EMBL" id="MBB3167129.1"/>
    </source>
</evidence>